<keyword evidence="1" id="KW-1133">Transmembrane helix</keyword>
<dbReference type="InterPro" id="IPR044211">
    <property type="entry name" value="PPH_chloroplastic"/>
</dbReference>
<dbReference type="EMBL" id="HBIX01010113">
    <property type="protein sequence ID" value="CAE0714919.1"/>
    <property type="molecule type" value="Transcribed_RNA"/>
</dbReference>
<feature type="transmembrane region" description="Helical" evidence="1">
    <location>
        <begin position="27"/>
        <end position="47"/>
    </location>
</feature>
<name>A0A7S4EI22_9STRA</name>
<dbReference type="PANTHER" id="PTHR47280:SF1">
    <property type="entry name" value="PHEOPHYTINASE, CHLOROPLASTIC"/>
    <property type="match status" value="1"/>
</dbReference>
<dbReference type="GO" id="GO:0015996">
    <property type="term" value="P:chlorophyll catabolic process"/>
    <property type="evidence" value="ECO:0007669"/>
    <property type="project" value="InterPro"/>
</dbReference>
<dbReference type="Pfam" id="PF12697">
    <property type="entry name" value="Abhydrolase_6"/>
    <property type="match status" value="1"/>
</dbReference>
<dbReference type="InterPro" id="IPR029058">
    <property type="entry name" value="AB_hydrolase_fold"/>
</dbReference>
<sequence length="521" mass="58032">METTATTKTTTVTTLEGTFRSAIRASCFYGIGCMVLALVIVPSHLVVGCDCYTVPATQKHDTRDTHTHTHAHTQTYDTHTIQQKIWDYKSRYDIGYEVATANAVSKSDISTSNIYANVDSKNEPILLLNGFGVGSFHQHRLIPELLKDDSSNSNAKQKPRTVYCIDYLGQGRSWPKHCMDGKGENEKDLQYSANTWCEQIIDFIEQVVVPSEKMQTNNDNERAGTATTKVHLVGNSVGGHLAAHIAMRRPDLVSSICLLNPTPVWGSKLVGWNGHLPAPIIPKTIGRYLFDRIRDLKTIDKFLESVYSTKEAYTEELMQQIRGATLGNGGHAAFASIMWSAPLQSSSADNSSTNFQNCLRNLPSDLDVFLVFGQDDPWCKPAFAKNMLKALEERRRDIDVGTSSIVPTTKQQHKRESVQRYVQITNAGHCPNHEAPKAVGHLVRAWVNAKDDGRHKGRLSFVVAVKKNSSVDANRDHDHQAMPMPTTSMSFAEEWAEHTVVELDGDDIPLSLTDRIFTTFM</sequence>
<evidence type="ECO:0000256" key="1">
    <source>
        <dbReference type="SAM" id="Phobius"/>
    </source>
</evidence>
<evidence type="ECO:0000313" key="3">
    <source>
        <dbReference type="EMBL" id="CAE0714919.1"/>
    </source>
</evidence>
<protein>
    <recommendedName>
        <fullName evidence="2">AB hydrolase-1 domain-containing protein</fullName>
    </recommendedName>
</protein>
<dbReference type="PANTHER" id="PTHR47280">
    <property type="entry name" value="PHEOPHYTINASE, CHLOROPLASTIC"/>
    <property type="match status" value="1"/>
</dbReference>
<accession>A0A7S4EI22</accession>
<dbReference type="GO" id="GO:0080124">
    <property type="term" value="F:pheophytinase activity"/>
    <property type="evidence" value="ECO:0007669"/>
    <property type="project" value="InterPro"/>
</dbReference>
<keyword evidence="1" id="KW-0812">Transmembrane</keyword>
<dbReference type="AlphaFoldDB" id="A0A7S4EI22"/>
<dbReference type="SUPFAM" id="SSF53474">
    <property type="entry name" value="alpha/beta-Hydrolases"/>
    <property type="match status" value="1"/>
</dbReference>
<keyword evidence="1" id="KW-0472">Membrane</keyword>
<dbReference type="Gene3D" id="3.40.50.1820">
    <property type="entry name" value="alpha/beta hydrolase"/>
    <property type="match status" value="1"/>
</dbReference>
<gene>
    <name evidence="3" type="ORF">PAUS00366_LOCUS7671</name>
</gene>
<dbReference type="InterPro" id="IPR000073">
    <property type="entry name" value="AB_hydrolase_1"/>
</dbReference>
<feature type="domain" description="AB hydrolase-1" evidence="2">
    <location>
        <begin position="125"/>
        <end position="439"/>
    </location>
</feature>
<dbReference type="GO" id="GO:0009507">
    <property type="term" value="C:chloroplast"/>
    <property type="evidence" value="ECO:0007669"/>
    <property type="project" value="TreeGrafter"/>
</dbReference>
<organism evidence="3">
    <name type="scientific">Pseudo-nitzschia australis</name>
    <dbReference type="NCBI Taxonomy" id="44445"/>
    <lineage>
        <taxon>Eukaryota</taxon>
        <taxon>Sar</taxon>
        <taxon>Stramenopiles</taxon>
        <taxon>Ochrophyta</taxon>
        <taxon>Bacillariophyta</taxon>
        <taxon>Bacillariophyceae</taxon>
        <taxon>Bacillariophycidae</taxon>
        <taxon>Bacillariales</taxon>
        <taxon>Bacillariaceae</taxon>
        <taxon>Pseudo-nitzschia</taxon>
    </lineage>
</organism>
<proteinExistence type="predicted"/>
<evidence type="ECO:0000259" key="2">
    <source>
        <dbReference type="Pfam" id="PF12697"/>
    </source>
</evidence>
<reference evidence="3" key="1">
    <citation type="submission" date="2021-01" db="EMBL/GenBank/DDBJ databases">
        <authorList>
            <person name="Corre E."/>
            <person name="Pelletier E."/>
            <person name="Niang G."/>
            <person name="Scheremetjew M."/>
            <person name="Finn R."/>
            <person name="Kale V."/>
            <person name="Holt S."/>
            <person name="Cochrane G."/>
            <person name="Meng A."/>
            <person name="Brown T."/>
            <person name="Cohen L."/>
        </authorList>
    </citation>
    <scope>NUCLEOTIDE SEQUENCE</scope>
    <source>
        <strain evidence="3">10249 10 AB</strain>
    </source>
</reference>